<dbReference type="EMBL" id="VSSQ01000423">
    <property type="protein sequence ID" value="MPL94315.1"/>
    <property type="molecule type" value="Genomic_DNA"/>
</dbReference>
<reference evidence="7" key="1">
    <citation type="submission" date="2019-08" db="EMBL/GenBank/DDBJ databases">
        <authorList>
            <person name="Kucharzyk K."/>
            <person name="Murdoch R.W."/>
            <person name="Higgins S."/>
            <person name="Loffler F."/>
        </authorList>
    </citation>
    <scope>NUCLEOTIDE SEQUENCE</scope>
</reference>
<keyword evidence="1" id="KW-0808">Transferase</keyword>
<dbReference type="Gene3D" id="1.10.510.10">
    <property type="entry name" value="Transferase(Phosphotransferase) domain 1"/>
    <property type="match status" value="1"/>
</dbReference>
<dbReference type="GO" id="GO:0005634">
    <property type="term" value="C:nucleus"/>
    <property type="evidence" value="ECO:0007669"/>
    <property type="project" value="TreeGrafter"/>
</dbReference>
<dbReference type="InterPro" id="IPR050339">
    <property type="entry name" value="CC_SR_Kinase"/>
</dbReference>
<dbReference type="InterPro" id="IPR000719">
    <property type="entry name" value="Prot_kinase_dom"/>
</dbReference>
<comment type="similarity">
    <text evidence="5">Belongs to the protein kinase superfamily. Ser/Thr protein kinase family. GCN2 subfamily.</text>
</comment>
<dbReference type="SMART" id="SM00220">
    <property type="entry name" value="S_TKc"/>
    <property type="match status" value="1"/>
</dbReference>
<name>A0A644VSC9_9ZZZZ</name>
<evidence type="ECO:0000259" key="6">
    <source>
        <dbReference type="PROSITE" id="PS50011"/>
    </source>
</evidence>
<feature type="domain" description="Protein kinase" evidence="6">
    <location>
        <begin position="24"/>
        <end position="332"/>
    </location>
</feature>
<evidence type="ECO:0000256" key="5">
    <source>
        <dbReference type="ARBA" id="ARBA00037982"/>
    </source>
</evidence>
<dbReference type="GO" id="GO:0004672">
    <property type="term" value="F:protein kinase activity"/>
    <property type="evidence" value="ECO:0007669"/>
    <property type="project" value="InterPro"/>
</dbReference>
<evidence type="ECO:0000256" key="1">
    <source>
        <dbReference type="ARBA" id="ARBA00022679"/>
    </source>
</evidence>
<dbReference type="AlphaFoldDB" id="A0A644VSC9"/>
<gene>
    <name evidence="7" type="ORF">SDC9_40467</name>
</gene>
<dbReference type="GO" id="GO:0005524">
    <property type="term" value="F:ATP binding"/>
    <property type="evidence" value="ECO:0007669"/>
    <property type="project" value="UniProtKB-KW"/>
</dbReference>
<comment type="caution">
    <text evidence="7">The sequence shown here is derived from an EMBL/GenBank/DDBJ whole genome shotgun (WGS) entry which is preliminary data.</text>
</comment>
<evidence type="ECO:0000256" key="4">
    <source>
        <dbReference type="ARBA" id="ARBA00022840"/>
    </source>
</evidence>
<dbReference type="SUPFAM" id="SSF56112">
    <property type="entry name" value="Protein kinase-like (PK-like)"/>
    <property type="match status" value="1"/>
</dbReference>
<dbReference type="InterPro" id="IPR011009">
    <property type="entry name" value="Kinase-like_dom_sf"/>
</dbReference>
<keyword evidence="3" id="KW-0418">Kinase</keyword>
<protein>
    <recommendedName>
        <fullName evidence="6">Protein kinase domain-containing protein</fullName>
    </recommendedName>
</protein>
<sequence length="349" mass="39565">MKDVAAHNLEGKILSTGWKVLKKKAKTAASTGGNFSVCYDVEKDGKTCFMKAIDFTCHLANNFAGRSVVDLMTDMLGQFQYERDLSLYCQKNRVTKVAFVIESGEEMVIGFTYGIVPYLIFEMADGDVRTLLAYSAELDFAWKLKSLRDIAVGLRQLHGIGVAHQDLKPSNVLLFHNESKIGDLGRSMCPALNGPYDELEYSGDFTYAPPEVLYRFHISDWEQRTYLSDCYLLGSLVVFYATGVSMNALIMNHLPASLQPTYYRGSFEEVEIYLLNAYQKALIDIRNSIPFEAIKDRLVKLIEYLCYPTPTKRGHPKNISSVGSNYNLTRFVSELDYLRLKSELELLKY</sequence>
<keyword evidence="4" id="KW-0067">ATP-binding</keyword>
<dbReference type="GO" id="GO:0005737">
    <property type="term" value="C:cytoplasm"/>
    <property type="evidence" value="ECO:0007669"/>
    <property type="project" value="TreeGrafter"/>
</dbReference>
<evidence type="ECO:0000256" key="2">
    <source>
        <dbReference type="ARBA" id="ARBA00022741"/>
    </source>
</evidence>
<evidence type="ECO:0000256" key="3">
    <source>
        <dbReference type="ARBA" id="ARBA00022777"/>
    </source>
</evidence>
<dbReference type="PROSITE" id="PS00108">
    <property type="entry name" value="PROTEIN_KINASE_ST"/>
    <property type="match status" value="1"/>
</dbReference>
<dbReference type="Pfam" id="PF00069">
    <property type="entry name" value="Pkinase"/>
    <property type="match status" value="1"/>
</dbReference>
<dbReference type="InterPro" id="IPR008271">
    <property type="entry name" value="Ser/Thr_kinase_AS"/>
</dbReference>
<organism evidence="7">
    <name type="scientific">bioreactor metagenome</name>
    <dbReference type="NCBI Taxonomy" id="1076179"/>
    <lineage>
        <taxon>unclassified sequences</taxon>
        <taxon>metagenomes</taxon>
        <taxon>ecological metagenomes</taxon>
    </lineage>
</organism>
<evidence type="ECO:0000313" key="7">
    <source>
        <dbReference type="EMBL" id="MPL94315.1"/>
    </source>
</evidence>
<keyword evidence="2" id="KW-0547">Nucleotide-binding</keyword>
<dbReference type="PROSITE" id="PS50011">
    <property type="entry name" value="PROTEIN_KINASE_DOM"/>
    <property type="match status" value="1"/>
</dbReference>
<proteinExistence type="inferred from homology"/>
<dbReference type="PANTHER" id="PTHR11042">
    <property type="entry name" value="EUKARYOTIC TRANSLATION INITIATION FACTOR 2-ALPHA KINASE EIF2-ALPHA KINASE -RELATED"/>
    <property type="match status" value="1"/>
</dbReference>
<accession>A0A644VSC9</accession>